<dbReference type="PANTHER" id="PTHR35006">
    <property type="entry name" value="GLYOXALASE FAMILY PROTEIN (AFU_ORTHOLOGUE AFUA_5G14830)"/>
    <property type="match status" value="1"/>
</dbReference>
<dbReference type="InterPro" id="IPR004360">
    <property type="entry name" value="Glyas_Fos-R_dOase_dom"/>
</dbReference>
<dbReference type="KEGG" id="gso:PH603_08260"/>
<reference evidence="2" key="1">
    <citation type="submission" date="2023-01" db="EMBL/GenBank/DDBJ databases">
        <title>The genome sequence of Kordiimonadaceae bacterium 6D33.</title>
        <authorList>
            <person name="Liu Y."/>
        </authorList>
    </citation>
    <scope>NUCLEOTIDE SEQUENCE</scope>
    <source>
        <strain evidence="2">6D33</strain>
    </source>
</reference>
<dbReference type="InterPro" id="IPR037523">
    <property type="entry name" value="VOC_core"/>
</dbReference>
<dbReference type="AlphaFoldDB" id="A0AAE9XSU6"/>
<sequence length="128" mass="13453">MIGYTTVGTNDIDKAAAFYDELLSLLGAKRSWDMDSFKAWGNSASGPGFGIAKPFDGNKATVGNGVMIALFAPDRATVDKVYAKAIELGGTCEGKPGIRGGDTSTFYAGYFRDLDGNKLNCFNMASAG</sequence>
<dbReference type="SUPFAM" id="SSF54593">
    <property type="entry name" value="Glyoxalase/Bleomycin resistance protein/Dihydroxybiphenyl dioxygenase"/>
    <property type="match status" value="1"/>
</dbReference>
<dbReference type="PANTHER" id="PTHR35006:SF2">
    <property type="entry name" value="GLYOXALASE FAMILY PROTEIN (AFU_ORTHOLOGUE AFUA_5G14830)"/>
    <property type="match status" value="1"/>
</dbReference>
<evidence type="ECO:0000313" key="2">
    <source>
        <dbReference type="EMBL" id="WCL55747.1"/>
    </source>
</evidence>
<evidence type="ECO:0000259" key="1">
    <source>
        <dbReference type="PROSITE" id="PS51819"/>
    </source>
</evidence>
<proteinExistence type="predicted"/>
<gene>
    <name evidence="2" type="ORF">PH603_08260</name>
</gene>
<organism evidence="2 3">
    <name type="scientific">Gimibacter soli</name>
    <dbReference type="NCBI Taxonomy" id="3024400"/>
    <lineage>
        <taxon>Bacteria</taxon>
        <taxon>Pseudomonadati</taxon>
        <taxon>Pseudomonadota</taxon>
        <taxon>Alphaproteobacteria</taxon>
        <taxon>Kordiimonadales</taxon>
        <taxon>Temperatibacteraceae</taxon>
        <taxon>Gimibacter</taxon>
    </lineage>
</organism>
<keyword evidence="3" id="KW-1185">Reference proteome</keyword>
<dbReference type="Gene3D" id="3.10.180.10">
    <property type="entry name" value="2,3-Dihydroxybiphenyl 1,2-Dioxygenase, domain 1"/>
    <property type="match status" value="1"/>
</dbReference>
<dbReference type="RefSeq" id="WP_289505604.1">
    <property type="nucleotide sequence ID" value="NZ_CP116805.1"/>
</dbReference>
<dbReference type="CDD" id="cd07262">
    <property type="entry name" value="VOC_like"/>
    <property type="match status" value="1"/>
</dbReference>
<dbReference type="Proteomes" id="UP001217500">
    <property type="component" value="Chromosome"/>
</dbReference>
<dbReference type="EMBL" id="CP116805">
    <property type="protein sequence ID" value="WCL55747.1"/>
    <property type="molecule type" value="Genomic_DNA"/>
</dbReference>
<accession>A0AAE9XSU6</accession>
<dbReference type="PROSITE" id="PS51819">
    <property type="entry name" value="VOC"/>
    <property type="match status" value="1"/>
</dbReference>
<feature type="domain" description="VOC" evidence="1">
    <location>
        <begin position="1"/>
        <end position="124"/>
    </location>
</feature>
<dbReference type="InterPro" id="IPR029068">
    <property type="entry name" value="Glyas_Bleomycin-R_OHBP_Dase"/>
</dbReference>
<dbReference type="Pfam" id="PF00903">
    <property type="entry name" value="Glyoxalase"/>
    <property type="match status" value="1"/>
</dbReference>
<name>A0AAE9XSU6_9PROT</name>
<protein>
    <submittedName>
        <fullName evidence="2">VOC family protein</fullName>
    </submittedName>
</protein>
<evidence type="ECO:0000313" key="3">
    <source>
        <dbReference type="Proteomes" id="UP001217500"/>
    </source>
</evidence>